<reference evidence="3 4" key="1">
    <citation type="journal article" date="2022" name="bioRxiv">
        <title>Genomics of Preaxostyla Flagellates Illuminates Evolutionary Transitions and the Path Towards Mitochondrial Loss.</title>
        <authorList>
            <person name="Novak L.V.F."/>
            <person name="Treitli S.C."/>
            <person name="Pyrih J."/>
            <person name="Halakuc P."/>
            <person name="Pipaliya S.V."/>
            <person name="Vacek V."/>
            <person name="Brzon O."/>
            <person name="Soukal P."/>
            <person name="Eme L."/>
            <person name="Dacks J.B."/>
            <person name="Karnkowska A."/>
            <person name="Elias M."/>
            <person name="Hampl V."/>
        </authorList>
    </citation>
    <scope>NUCLEOTIDE SEQUENCE [LARGE SCALE GENOMIC DNA]</scope>
    <source>
        <strain evidence="3">NAU3</strain>
        <tissue evidence="3">Gut</tissue>
    </source>
</reference>
<feature type="compositionally biased region" description="Basic and acidic residues" evidence="2">
    <location>
        <begin position="436"/>
        <end position="448"/>
    </location>
</feature>
<feature type="region of interest" description="Disordered" evidence="2">
    <location>
        <begin position="572"/>
        <end position="624"/>
    </location>
</feature>
<feature type="compositionally biased region" description="Basic and acidic residues" evidence="2">
    <location>
        <begin position="703"/>
        <end position="723"/>
    </location>
</feature>
<feature type="compositionally biased region" description="Basic and acidic residues" evidence="2">
    <location>
        <begin position="1073"/>
        <end position="1097"/>
    </location>
</feature>
<name>A0ABQ9XAD9_9EUKA</name>
<feature type="compositionally biased region" description="Polar residues" evidence="2">
    <location>
        <begin position="940"/>
        <end position="961"/>
    </location>
</feature>
<evidence type="ECO:0000313" key="3">
    <source>
        <dbReference type="EMBL" id="KAK2949491.1"/>
    </source>
</evidence>
<feature type="compositionally biased region" description="Acidic residues" evidence="2">
    <location>
        <begin position="253"/>
        <end position="270"/>
    </location>
</feature>
<feature type="compositionally biased region" description="Low complexity" evidence="2">
    <location>
        <begin position="777"/>
        <end position="796"/>
    </location>
</feature>
<feature type="region of interest" description="Disordered" evidence="2">
    <location>
        <begin position="703"/>
        <end position="746"/>
    </location>
</feature>
<feature type="region of interest" description="Disordered" evidence="2">
    <location>
        <begin position="178"/>
        <end position="360"/>
    </location>
</feature>
<evidence type="ECO:0000256" key="2">
    <source>
        <dbReference type="SAM" id="MobiDB-lite"/>
    </source>
</evidence>
<feature type="coiled-coil region" evidence="1">
    <location>
        <begin position="636"/>
        <end position="663"/>
    </location>
</feature>
<keyword evidence="1" id="KW-0175">Coiled coil</keyword>
<keyword evidence="4" id="KW-1185">Reference proteome</keyword>
<feature type="region of interest" description="Disordered" evidence="2">
    <location>
        <begin position="1061"/>
        <end position="1126"/>
    </location>
</feature>
<sequence>MLVMLAKDNAKSDFSLVDLHPYTLYLASLLLTSPSAKALTSTNPMISLLVSTISLPPTPVLHCLYTSLMSLKCSRMFGFDEKTKTEYSKFKQQKNVWSPDPSMEYESLLPTPSDLDELSNLAEGHDHPVDTLDEEQDLISQPEMDILEDPVEDSEHNQPADHLDHDDAFSQNELHENDHPHTIETAPTEPPLSNDKKKKKKTRKKATSGQPNSTSTPDYPSNSLEPSFQPMSTHPFSTAPPDQPSQKPLAPTDIEDELNDLDELVLEDEESPHPSERVLKDDGHQNTLQLTVHSDPIHDEDLSDDDNELDTTHNTHSKKFFEGQIVVWNKENSPTVDKGEPTTKKEKQRRVTKAEKQKEEYERLSLLSEIDTLRSKLRQTTTQLEWEKKTSERYKVEMIAIQGQLREESAKWEKERKMRKKTNKKYKELLQQLDDQNNHKQNADENKPNSDWNESDDEPAHPKSGRVSESEGQPLSTPVFDELNPMSFILTPHAEITTITSHTPRSQKEEELRKDTQNSEQDVPTEPLSQIDESKTEEVEKNDENEVKSPNQTISELLAQFQRLQIENERLKKQEEEWKEGSPIKQHLPDSPEHKDGNTDMSHTTSLVTPQKTIEQDSPPMSESYSLIDSFLKDRQDQEKEEKRVLEDTIRREVERKRREEDEERRVRVAGIGERASGMNEKDRAVSLFFLFRVAKHLLKQAKREVKRETERKRKEELERDIHNQTTPERFVVPSQTSHLHRSETRSHVPFLYPFTHTQDTSHQRQQQTQNERVHHTQTQQSSSQHTLQPQSTPTSYTSPFSQHINLAQSLLLPRVMDDGRGVVQALELIKFNEFGKLDRVWMEECFTVMNGTIGRKKKEKRQTQNGDKRNEETDSFEGETIQDMVGEWQHFERLQHEWEEIRKEIEEREWAESALKAVERERENTNHQTGESHTHPHSDSPQVLSSPLQTPQNLDRTSNTMSTVRRESLNLFDTLLGVPDSIQQLHSQAPSTNLLLVSNSSLLNSILCPSNSSSPSLTLSAFPLLVSILLSTTVLEQISVGMREEISLLTDVDHQFHNTFPSHIETQPQPHFMDRRERTHDDEWMSEEQSEREQRQSPKPSIQSEKEDADSDSGQRKVERRKMTEFTLHLDVNRAHTHDTPRQHHHIEHNGGRVLILWTVRKKRKRREGRVSHRRNRKSETLEKCIPDTNLSTRNILIDVIILGIGLDITDVKKESILGVNWRRKRERSLLIKMHRFDGVHMLFSGRKWKKIAVFQATVVS</sequence>
<feature type="compositionally biased region" description="Basic and acidic residues" evidence="2">
    <location>
        <begin position="920"/>
        <end position="939"/>
    </location>
</feature>
<feature type="compositionally biased region" description="Basic and acidic residues" evidence="2">
    <location>
        <begin position="1114"/>
        <end position="1125"/>
    </location>
</feature>
<evidence type="ECO:0000256" key="1">
    <source>
        <dbReference type="SAM" id="Coils"/>
    </source>
</evidence>
<feature type="compositionally biased region" description="Basic and acidic residues" evidence="2">
    <location>
        <begin position="572"/>
        <end position="598"/>
    </location>
</feature>
<proteinExistence type="predicted"/>
<feature type="compositionally biased region" description="Basic and acidic residues" evidence="2">
    <location>
        <begin position="532"/>
        <end position="547"/>
    </location>
</feature>
<feature type="region of interest" description="Disordered" evidence="2">
    <location>
        <begin position="920"/>
        <end position="961"/>
    </location>
</feature>
<feature type="compositionally biased region" description="Polar residues" evidence="2">
    <location>
        <begin position="724"/>
        <end position="738"/>
    </location>
</feature>
<dbReference type="Proteomes" id="UP001281761">
    <property type="component" value="Unassembled WGS sequence"/>
</dbReference>
<feature type="region of interest" description="Disordered" evidence="2">
    <location>
        <begin position="758"/>
        <end position="800"/>
    </location>
</feature>
<feature type="compositionally biased region" description="Basic residues" evidence="2">
    <location>
        <begin position="196"/>
        <end position="206"/>
    </location>
</feature>
<feature type="compositionally biased region" description="Polar residues" evidence="2">
    <location>
        <begin position="1061"/>
        <end position="1070"/>
    </location>
</feature>
<feature type="region of interest" description="Disordered" evidence="2">
    <location>
        <begin position="855"/>
        <end position="879"/>
    </location>
</feature>
<accession>A0ABQ9XAD9</accession>
<feature type="compositionally biased region" description="Basic and acidic residues" evidence="2">
    <location>
        <begin position="271"/>
        <end position="284"/>
    </location>
</feature>
<feature type="region of interest" description="Disordered" evidence="2">
    <location>
        <begin position="96"/>
        <end position="128"/>
    </location>
</feature>
<feature type="compositionally biased region" description="Polar residues" evidence="2">
    <location>
        <begin position="207"/>
        <end position="236"/>
    </location>
</feature>
<feature type="compositionally biased region" description="Basic and acidic residues" evidence="2">
    <location>
        <begin position="458"/>
        <end position="469"/>
    </location>
</feature>
<comment type="caution">
    <text evidence="3">The sequence shown here is derived from an EMBL/GenBank/DDBJ whole genome shotgun (WGS) entry which is preliminary data.</text>
</comment>
<feature type="compositionally biased region" description="Low complexity" evidence="2">
    <location>
        <begin position="758"/>
        <end position="770"/>
    </location>
</feature>
<gene>
    <name evidence="3" type="ORF">BLNAU_15579</name>
</gene>
<feature type="compositionally biased region" description="Polar residues" evidence="2">
    <location>
        <begin position="599"/>
        <end position="613"/>
    </location>
</feature>
<evidence type="ECO:0000313" key="4">
    <source>
        <dbReference type="Proteomes" id="UP001281761"/>
    </source>
</evidence>
<protein>
    <submittedName>
        <fullName evidence="3">Uncharacterized protein</fullName>
    </submittedName>
</protein>
<dbReference type="EMBL" id="JARBJD010000155">
    <property type="protein sequence ID" value="KAK2949491.1"/>
    <property type="molecule type" value="Genomic_DNA"/>
</dbReference>
<feature type="compositionally biased region" description="Basic and acidic residues" evidence="2">
    <location>
        <begin position="506"/>
        <end position="517"/>
    </location>
</feature>
<feature type="region of interest" description="Disordered" evidence="2">
    <location>
        <begin position="408"/>
        <end position="554"/>
    </location>
</feature>
<organism evidence="3 4">
    <name type="scientific">Blattamonas nauphoetae</name>
    <dbReference type="NCBI Taxonomy" id="2049346"/>
    <lineage>
        <taxon>Eukaryota</taxon>
        <taxon>Metamonada</taxon>
        <taxon>Preaxostyla</taxon>
        <taxon>Oxymonadida</taxon>
        <taxon>Blattamonas</taxon>
    </lineage>
</organism>